<dbReference type="InterPro" id="IPR028098">
    <property type="entry name" value="Glyco_trans_4-like_N"/>
</dbReference>
<dbReference type="RefSeq" id="WP_215760273.1">
    <property type="nucleotide sequence ID" value="NZ_JAHKBE010000036.1"/>
</dbReference>
<evidence type="ECO:0000259" key="4">
    <source>
        <dbReference type="Pfam" id="PF13439"/>
    </source>
</evidence>
<dbReference type="CDD" id="cd03801">
    <property type="entry name" value="GT4_PimA-like"/>
    <property type="match status" value="1"/>
</dbReference>
<dbReference type="EMBL" id="JBBNFP010000036">
    <property type="protein sequence ID" value="MEQ2487203.1"/>
    <property type="molecule type" value="Genomic_DNA"/>
</dbReference>
<dbReference type="Pfam" id="PF00534">
    <property type="entry name" value="Glycos_transf_1"/>
    <property type="match status" value="1"/>
</dbReference>
<dbReference type="EC" id="2.4.-.-" evidence="5"/>
<keyword evidence="2 5" id="KW-0808">Transferase</keyword>
<evidence type="ECO:0000313" key="6">
    <source>
        <dbReference type="Proteomes" id="UP001487296"/>
    </source>
</evidence>
<evidence type="ECO:0000256" key="1">
    <source>
        <dbReference type="ARBA" id="ARBA00022676"/>
    </source>
</evidence>
<proteinExistence type="predicted"/>
<evidence type="ECO:0000313" key="5">
    <source>
        <dbReference type="EMBL" id="MEQ2487203.1"/>
    </source>
</evidence>
<dbReference type="PANTHER" id="PTHR12526">
    <property type="entry name" value="GLYCOSYLTRANSFERASE"/>
    <property type="match status" value="1"/>
</dbReference>
<organism evidence="5 6">
    <name type="scientific">Hallella faecis</name>
    <dbReference type="NCBI Taxonomy" id="2841596"/>
    <lineage>
        <taxon>Bacteria</taxon>
        <taxon>Pseudomonadati</taxon>
        <taxon>Bacteroidota</taxon>
        <taxon>Bacteroidia</taxon>
        <taxon>Bacteroidales</taxon>
        <taxon>Prevotellaceae</taxon>
        <taxon>Hallella</taxon>
    </lineage>
</organism>
<evidence type="ECO:0000256" key="2">
    <source>
        <dbReference type="ARBA" id="ARBA00022679"/>
    </source>
</evidence>
<dbReference type="Gene3D" id="3.40.50.2000">
    <property type="entry name" value="Glycogen Phosphorylase B"/>
    <property type="match status" value="2"/>
</dbReference>
<reference evidence="5 6" key="1">
    <citation type="submission" date="2024-04" db="EMBL/GenBank/DDBJ databases">
        <title>Human intestinal bacterial collection.</title>
        <authorList>
            <person name="Pauvert C."/>
            <person name="Hitch T.C.A."/>
            <person name="Clavel T."/>
        </authorList>
    </citation>
    <scope>NUCLEOTIDE SEQUENCE [LARGE SCALE GENOMIC DNA]</scope>
    <source>
        <strain evidence="5 6">CLA-AA-H145</strain>
    </source>
</reference>
<evidence type="ECO:0000259" key="3">
    <source>
        <dbReference type="Pfam" id="PF00534"/>
    </source>
</evidence>
<name>A0ABV1FS66_9BACT</name>
<dbReference type="InterPro" id="IPR001296">
    <property type="entry name" value="Glyco_trans_1"/>
</dbReference>
<comment type="caution">
    <text evidence="5">The sequence shown here is derived from an EMBL/GenBank/DDBJ whole genome shotgun (WGS) entry which is preliminary data.</text>
</comment>
<sequence>MNLISRNISKRILFLGVSKHTKGGMTAVLVSYDKYIDCMRFIPTWRLGNKLVKSWYALQALVRTALLLTFDKRLKIVHIHGAANASFERCKMFISLAKRFKKKVILHEHAADFVEYYNQSNAKDEITRDINLCDCLIVLSQSWKKYFASIGVDEDKINVLNNIVSPPDLQPVYHTEDGKLHLLYMGEISKRKGGFDLLRAIAEHREQFDGKLLVRMGGNEVDGDIKAYIREHHLESIVSYEGWIAGQKKIECLNWEDVYILPSYNEGLPIAILEAMAYHHPVISTPVGGIPEILKDGYNGTLVQPGDTEGIANAIQHYIVNRETIKSEGEQSFKVVQSFFPESVFTSLKKIYNGFLE</sequence>
<keyword evidence="6" id="KW-1185">Reference proteome</keyword>
<dbReference type="SUPFAM" id="SSF53756">
    <property type="entry name" value="UDP-Glycosyltransferase/glycogen phosphorylase"/>
    <property type="match status" value="1"/>
</dbReference>
<dbReference type="GO" id="GO:0016757">
    <property type="term" value="F:glycosyltransferase activity"/>
    <property type="evidence" value="ECO:0007669"/>
    <property type="project" value="UniProtKB-KW"/>
</dbReference>
<feature type="domain" description="Glycosyl transferase family 1" evidence="3">
    <location>
        <begin position="176"/>
        <end position="326"/>
    </location>
</feature>
<dbReference type="Pfam" id="PF13439">
    <property type="entry name" value="Glyco_transf_4"/>
    <property type="match status" value="1"/>
</dbReference>
<protein>
    <submittedName>
        <fullName evidence="5">Glycosyltransferase family 4 protein</fullName>
        <ecNumber evidence="5">2.4.-.-</ecNumber>
    </submittedName>
</protein>
<gene>
    <name evidence="5" type="ORF">AAAT34_09080</name>
</gene>
<accession>A0ABV1FS66</accession>
<dbReference type="PANTHER" id="PTHR12526:SF510">
    <property type="entry name" value="D-INOSITOL 3-PHOSPHATE GLYCOSYLTRANSFERASE"/>
    <property type="match status" value="1"/>
</dbReference>
<feature type="domain" description="Glycosyltransferase subfamily 4-like N-terminal" evidence="4">
    <location>
        <begin position="62"/>
        <end position="164"/>
    </location>
</feature>
<keyword evidence="1 5" id="KW-0328">Glycosyltransferase</keyword>
<dbReference type="Proteomes" id="UP001487296">
    <property type="component" value="Unassembled WGS sequence"/>
</dbReference>